<dbReference type="PANTHER" id="PTHR46580:SF4">
    <property type="entry name" value="ATP_GTP-BINDING PROTEIN"/>
    <property type="match status" value="1"/>
</dbReference>
<dbReference type="Pfam" id="PF13517">
    <property type="entry name" value="FG-GAP_3"/>
    <property type="match status" value="1"/>
</dbReference>
<dbReference type="Gene3D" id="2.130.10.130">
    <property type="entry name" value="Integrin alpha, N-terminal"/>
    <property type="match status" value="1"/>
</dbReference>
<dbReference type="InterPro" id="IPR011330">
    <property type="entry name" value="Glyco_hydro/deAcase_b/a-brl"/>
</dbReference>
<gene>
    <name evidence="3" type="ORF">OS242_14495</name>
</gene>
<dbReference type="InterPro" id="IPR018763">
    <property type="entry name" value="DUF2334"/>
</dbReference>
<dbReference type="InterPro" id="IPR028994">
    <property type="entry name" value="Integrin_alpha_N"/>
</dbReference>
<dbReference type="EMBL" id="JAPMLT010000009">
    <property type="protein sequence ID" value="MCX7571158.1"/>
    <property type="molecule type" value="Genomic_DNA"/>
</dbReference>
<organism evidence="3 4">
    <name type="scientific">Tumebacillus lacus</name>
    <dbReference type="NCBI Taxonomy" id="2995335"/>
    <lineage>
        <taxon>Bacteria</taxon>
        <taxon>Bacillati</taxon>
        <taxon>Bacillota</taxon>
        <taxon>Bacilli</taxon>
        <taxon>Bacillales</taxon>
        <taxon>Alicyclobacillaceae</taxon>
        <taxon>Tumebacillus</taxon>
    </lineage>
</organism>
<dbReference type="Proteomes" id="UP001208017">
    <property type="component" value="Unassembled WGS sequence"/>
</dbReference>
<keyword evidence="1 2" id="KW-0732">Signal</keyword>
<feature type="signal peptide" evidence="2">
    <location>
        <begin position="1"/>
        <end position="22"/>
    </location>
</feature>
<dbReference type="RefSeq" id="WP_267152407.1">
    <property type="nucleotide sequence ID" value="NZ_JAPMLT010000009.1"/>
</dbReference>
<dbReference type="PANTHER" id="PTHR46580">
    <property type="entry name" value="SENSOR KINASE-RELATED"/>
    <property type="match status" value="1"/>
</dbReference>
<dbReference type="InterPro" id="IPR013517">
    <property type="entry name" value="FG-GAP"/>
</dbReference>
<name>A0ABT3X2M2_9BACL</name>
<protein>
    <submittedName>
        <fullName evidence="3">DUF2334 domain-containing protein</fullName>
    </submittedName>
</protein>
<evidence type="ECO:0000313" key="4">
    <source>
        <dbReference type="Proteomes" id="UP001208017"/>
    </source>
</evidence>
<evidence type="ECO:0000256" key="2">
    <source>
        <dbReference type="SAM" id="SignalP"/>
    </source>
</evidence>
<reference evidence="3 4" key="1">
    <citation type="submission" date="2022-11" db="EMBL/GenBank/DDBJ databases">
        <title>Study of microbial diversity in lake waters.</title>
        <authorList>
            <person name="Zhang J."/>
        </authorList>
    </citation>
    <scope>NUCLEOTIDE SEQUENCE [LARGE SCALE GENOMIC DNA]</scope>
    <source>
        <strain evidence="3 4">DT12</strain>
    </source>
</reference>
<dbReference type="SUPFAM" id="SSF88713">
    <property type="entry name" value="Glycoside hydrolase/deacetylase"/>
    <property type="match status" value="1"/>
</dbReference>
<comment type="caution">
    <text evidence="3">The sequence shown here is derived from an EMBL/GenBank/DDBJ whole genome shotgun (WGS) entry which is preliminary data.</text>
</comment>
<evidence type="ECO:0000256" key="1">
    <source>
        <dbReference type="ARBA" id="ARBA00022729"/>
    </source>
</evidence>
<dbReference type="SUPFAM" id="SSF69318">
    <property type="entry name" value="Integrin alpha N-terminal domain"/>
    <property type="match status" value="1"/>
</dbReference>
<dbReference type="Pfam" id="PF10096">
    <property type="entry name" value="DUF2334"/>
    <property type="match status" value="1"/>
</dbReference>
<sequence>MKKALLALLLAAALAVPVPHDARTNSFPNHDKQHAMLRLEDVGPGGSYETPDDLGKLRAIFDYLYEAKVPYHVTVISRSKHLQADGTWYDKGIDDPTPDENVRQFIRLLRTAEGRGAVLGMHGYSHQYGDRERSDANHITGTGNEFNIEDAPETQTAAYASDRINKSLHAFQKAGFTPAFFEAPHYHDTREQEEVFRSHIGILYQPDFRSLRALKDISVYETINVHGRTTLGSVYVPAPLKYIANNDSVAKVLDRLDTYKGLGAMYYHPFLEFHFLEPVLDDSGQPVLRDGLPEYRYKADTPSVLHTLVEGFREHGYEWRSLHDIVPFTPAHRVDLPPGLQADDLLIGDVTGNGHDDVAFRDQSGQVSVISGSYTLPRNRAQRPAKEWLRRSFDDVYRLALADSNGDGRDDLIAYHRDSGEVQAFESDALSFAPNGTLLGSLPAGIDRLYPASINGDTEIDLYALRDRDVYATLLQSGKWGGSERLFTLPDDATLLIGDIDGDGAAEPFYYAPDDESLHLFRRDGDRFVKAGTFPVPDPRHIGQVLTGDTNGDGRVDVILGDLRAGIWEVLEGQSDLTFRPLANRYGPWASGAERAAMTADFDGNGKADLASFDPEHRSIDLSLSFRK</sequence>
<evidence type="ECO:0000313" key="3">
    <source>
        <dbReference type="EMBL" id="MCX7571158.1"/>
    </source>
</evidence>
<accession>A0ABT3X2M2</accession>
<feature type="chain" id="PRO_5045525161" evidence="2">
    <location>
        <begin position="23"/>
        <end position="628"/>
    </location>
</feature>
<keyword evidence="4" id="KW-1185">Reference proteome</keyword>
<proteinExistence type="predicted"/>